<dbReference type="SUPFAM" id="SSF69645">
    <property type="entry name" value="Arp2/3 complex subunits"/>
    <property type="match status" value="2"/>
</dbReference>
<dbReference type="EMBL" id="JBANQN010000009">
    <property type="protein sequence ID" value="KAK6781083.1"/>
    <property type="molecule type" value="Genomic_DNA"/>
</dbReference>
<comment type="function">
    <text evidence="6">Functions as actin-binding component of the Arp2/3 complex which is involved in regulation of actin polymerization and together with an activating nucleation-promoting factor (NPF) mediates the formation of branched actin networks.</text>
</comment>
<dbReference type="GO" id="GO:0051015">
    <property type="term" value="F:actin filament binding"/>
    <property type="evidence" value="ECO:0007669"/>
    <property type="project" value="TreeGrafter"/>
</dbReference>
<evidence type="ECO:0000256" key="5">
    <source>
        <dbReference type="ARBA" id="ARBA00023212"/>
    </source>
</evidence>
<organism evidence="7 8">
    <name type="scientific">Solanum bulbocastanum</name>
    <name type="common">Wild potato</name>
    <dbReference type="NCBI Taxonomy" id="147425"/>
    <lineage>
        <taxon>Eukaryota</taxon>
        <taxon>Viridiplantae</taxon>
        <taxon>Streptophyta</taxon>
        <taxon>Embryophyta</taxon>
        <taxon>Tracheophyta</taxon>
        <taxon>Spermatophyta</taxon>
        <taxon>Magnoliopsida</taxon>
        <taxon>eudicotyledons</taxon>
        <taxon>Gunneridae</taxon>
        <taxon>Pentapetalae</taxon>
        <taxon>asterids</taxon>
        <taxon>lamiids</taxon>
        <taxon>Solanales</taxon>
        <taxon>Solanaceae</taxon>
        <taxon>Solanoideae</taxon>
        <taxon>Solaneae</taxon>
        <taxon>Solanum</taxon>
    </lineage>
</organism>
<name>A0AAN8T3I2_SOLBU</name>
<protein>
    <recommendedName>
        <fullName evidence="6">Arp2/3 complex 34 kDa subunit</fullName>
    </recommendedName>
</protein>
<dbReference type="Gene3D" id="3.30.1460.20">
    <property type="match status" value="2"/>
</dbReference>
<keyword evidence="5 6" id="KW-0206">Cytoskeleton</keyword>
<comment type="subunit">
    <text evidence="6">Component of the Arp2/3 complex.</text>
</comment>
<dbReference type="PANTHER" id="PTHR12058:SF1">
    <property type="entry name" value="ACTIN-RELATED PROTEIN 2_3 COMPLEX SUBUNIT 2B"/>
    <property type="match status" value="1"/>
</dbReference>
<evidence type="ECO:0000256" key="4">
    <source>
        <dbReference type="ARBA" id="ARBA00023203"/>
    </source>
</evidence>
<reference evidence="7 8" key="1">
    <citation type="submission" date="2024-02" db="EMBL/GenBank/DDBJ databases">
        <title>de novo genome assembly of Solanum bulbocastanum strain 11H21.</title>
        <authorList>
            <person name="Hosaka A.J."/>
        </authorList>
    </citation>
    <scope>NUCLEOTIDE SEQUENCE [LARGE SCALE GENOMIC DNA]</scope>
    <source>
        <tissue evidence="7">Young leaves</tissue>
    </source>
</reference>
<dbReference type="AlphaFoldDB" id="A0AAN8T3I2"/>
<keyword evidence="4 6" id="KW-0009">Actin-binding</keyword>
<accession>A0AAN8T3I2</accession>
<comment type="similarity">
    <text evidence="2 6">Belongs to the ARPC2 family.</text>
</comment>
<comment type="subcellular location">
    <subcellularLocation>
        <location evidence="1 6">Cytoplasm</location>
        <location evidence="1 6">Cytoskeleton</location>
    </subcellularLocation>
</comment>
<dbReference type="GO" id="GO:0005885">
    <property type="term" value="C:Arp2/3 protein complex"/>
    <property type="evidence" value="ECO:0007669"/>
    <property type="project" value="InterPro"/>
</dbReference>
<evidence type="ECO:0000313" key="8">
    <source>
        <dbReference type="Proteomes" id="UP001371456"/>
    </source>
</evidence>
<dbReference type="GO" id="GO:0030041">
    <property type="term" value="P:actin filament polymerization"/>
    <property type="evidence" value="ECO:0007669"/>
    <property type="project" value="InterPro"/>
</dbReference>
<dbReference type="InterPro" id="IPR034666">
    <property type="entry name" value="ARPC2/4"/>
</dbReference>
<dbReference type="PANTHER" id="PTHR12058">
    <property type="entry name" value="ARP2/3 COMPLEX 34 KDA SUBUNIT"/>
    <property type="match status" value="1"/>
</dbReference>
<evidence type="ECO:0000313" key="7">
    <source>
        <dbReference type="EMBL" id="KAK6781083.1"/>
    </source>
</evidence>
<gene>
    <name evidence="7" type="ORF">RDI58_023267</name>
</gene>
<dbReference type="Proteomes" id="UP001371456">
    <property type="component" value="Unassembled WGS sequence"/>
</dbReference>
<evidence type="ECO:0000256" key="6">
    <source>
        <dbReference type="RuleBase" id="RU364015"/>
    </source>
</evidence>
<comment type="caution">
    <text evidence="7">The sequence shown here is derived from an EMBL/GenBank/DDBJ whole genome shotgun (WGS) entry which is preliminary data.</text>
</comment>
<evidence type="ECO:0000256" key="3">
    <source>
        <dbReference type="ARBA" id="ARBA00022490"/>
    </source>
</evidence>
<dbReference type="GO" id="GO:0005200">
    <property type="term" value="F:structural constituent of cytoskeleton"/>
    <property type="evidence" value="ECO:0007669"/>
    <property type="project" value="TreeGrafter"/>
</dbReference>
<dbReference type="FunFam" id="3.30.1460.20:FF:000008">
    <property type="entry name" value="Arp2/3 complex 34 kDa subunit"/>
    <property type="match status" value="1"/>
</dbReference>
<proteinExistence type="inferred from homology"/>
<dbReference type="GO" id="GO:0034314">
    <property type="term" value="P:Arp2/3 complex-mediated actin nucleation"/>
    <property type="evidence" value="ECO:0007669"/>
    <property type="project" value="InterPro"/>
</dbReference>
<sequence length="378" mass="44094">MACFERASPALKEILLRLYRDERAIDADHHLHEFGSVEYYIQSLVSDPDHTYLSISTPILSQAFLVSTRLSRYTIQKVKAISAEVVEIIEPPKEGYQLTIRLNFARMPHGKESIKIIRDIAAVQGVILSSQLEEMLMNVNSQDVAQGMYKPIKLVYHPREPFYVTKQPQKITAVFPMRFKEKTDVIIATAFFQFPQQELMDVANTKAGAKAPHCIWSPIPPPELRGEAIEDLSTNGGFVSFDITSRHIEGKRLDKTVWNLLNFYAFVKNHVKSTRGFIQRRMRTCLKRLVEVLQKTGPQDEQQIQEVKGYKRMKKLVKFTKFKIIRYRSDFTSKLKRIRSRLKIHGFNRFRRKWLTFPIFSSKTKYRKLEKDISLQHN</sequence>
<dbReference type="Pfam" id="PF04045">
    <property type="entry name" value="P34-Arc"/>
    <property type="match status" value="1"/>
</dbReference>
<evidence type="ECO:0000256" key="2">
    <source>
        <dbReference type="ARBA" id="ARBA00007192"/>
    </source>
</evidence>
<keyword evidence="3 6" id="KW-0963">Cytoplasm</keyword>
<dbReference type="InterPro" id="IPR007188">
    <property type="entry name" value="ARPC2"/>
</dbReference>
<keyword evidence="8" id="KW-1185">Reference proteome</keyword>
<evidence type="ECO:0000256" key="1">
    <source>
        <dbReference type="ARBA" id="ARBA00004245"/>
    </source>
</evidence>